<dbReference type="PANTHER" id="PTHR34822:SF1">
    <property type="entry name" value="GRPB FAMILY PROTEIN"/>
    <property type="match status" value="1"/>
</dbReference>
<dbReference type="GO" id="GO:0016740">
    <property type="term" value="F:transferase activity"/>
    <property type="evidence" value="ECO:0007669"/>
    <property type="project" value="UniProtKB-KW"/>
</dbReference>
<evidence type="ECO:0000313" key="1">
    <source>
        <dbReference type="EMBL" id="MBB3101202.1"/>
    </source>
</evidence>
<proteinExistence type="predicted"/>
<sequence length="194" mass="22137">MAEYPREITERFHGTPEQTATALIGEPPQRWRTIVIEEYDPSWVDRYTSARDGIRQALGDRILSIDHVGSTSVPGLAAKPIIDVDLLLADTGDESAYVPSLERAGYRLLLREPWWHGHRMLISAAEDVHLHVWPPDAPEPIRHRLLRDWLRSHPADRDLYAITKRRLAADPDGYTLSKNDVIDEILARVFAHRG</sequence>
<keyword evidence="1" id="KW-0808">Transferase</keyword>
<accession>A0A7W5FK19</accession>
<dbReference type="PANTHER" id="PTHR34822">
    <property type="entry name" value="GRPB DOMAIN PROTEIN (AFU_ORTHOLOGUE AFUA_1G01530)"/>
    <property type="match status" value="1"/>
</dbReference>
<keyword evidence="2" id="KW-1185">Reference proteome</keyword>
<protein>
    <submittedName>
        <fullName evidence="1">GrpB-like predicted nucleotidyltransferase (UPF0157 family)</fullName>
    </submittedName>
</protein>
<dbReference type="InterPro" id="IPR007344">
    <property type="entry name" value="GrpB/CoaE"/>
</dbReference>
<dbReference type="Proteomes" id="UP000590749">
    <property type="component" value="Unassembled WGS sequence"/>
</dbReference>
<dbReference type="EMBL" id="JACHXF010000034">
    <property type="protein sequence ID" value="MBB3101202.1"/>
    <property type="molecule type" value="Genomic_DNA"/>
</dbReference>
<evidence type="ECO:0000313" key="2">
    <source>
        <dbReference type="Proteomes" id="UP000590749"/>
    </source>
</evidence>
<dbReference type="SUPFAM" id="SSF81301">
    <property type="entry name" value="Nucleotidyltransferase"/>
    <property type="match status" value="1"/>
</dbReference>
<reference evidence="1 2" key="1">
    <citation type="submission" date="2020-08" db="EMBL/GenBank/DDBJ databases">
        <title>Genomic Encyclopedia of Type Strains, Phase III (KMG-III): the genomes of soil and plant-associated and newly described type strains.</title>
        <authorList>
            <person name="Whitman W."/>
        </authorList>
    </citation>
    <scope>NUCLEOTIDE SEQUENCE [LARGE SCALE GENOMIC DNA]</scope>
    <source>
        <strain evidence="1 2">CECT 3287</strain>
    </source>
</reference>
<dbReference type="RefSeq" id="WP_183227548.1">
    <property type="nucleotide sequence ID" value="NZ_BMPW01000039.1"/>
</dbReference>
<dbReference type="InterPro" id="IPR043519">
    <property type="entry name" value="NT_sf"/>
</dbReference>
<name>A0A7W5FK19_9ACTN</name>
<organism evidence="1 2">
    <name type="scientific">Actinoplanes campanulatus</name>
    <dbReference type="NCBI Taxonomy" id="113559"/>
    <lineage>
        <taxon>Bacteria</taxon>
        <taxon>Bacillati</taxon>
        <taxon>Actinomycetota</taxon>
        <taxon>Actinomycetes</taxon>
        <taxon>Micromonosporales</taxon>
        <taxon>Micromonosporaceae</taxon>
        <taxon>Actinoplanes</taxon>
    </lineage>
</organism>
<dbReference type="Gene3D" id="3.30.460.10">
    <property type="entry name" value="Beta Polymerase, domain 2"/>
    <property type="match status" value="1"/>
</dbReference>
<dbReference type="Pfam" id="PF04229">
    <property type="entry name" value="GrpB"/>
    <property type="match status" value="1"/>
</dbReference>
<comment type="caution">
    <text evidence="1">The sequence shown here is derived from an EMBL/GenBank/DDBJ whole genome shotgun (WGS) entry which is preliminary data.</text>
</comment>
<dbReference type="AlphaFoldDB" id="A0A7W5FK19"/>
<gene>
    <name evidence="1" type="ORF">FHR83_008930</name>
</gene>